<keyword evidence="6 8" id="KW-0648">Protein biosynthesis</keyword>
<dbReference type="STRING" id="140314.SAMN04488076_10556"/>
<keyword evidence="4 8" id="KW-0963">Cytoplasm</keyword>
<dbReference type="SMART" id="SM01185">
    <property type="entry name" value="EFP"/>
    <property type="match status" value="1"/>
</dbReference>
<keyword evidence="14" id="KW-1185">Reference proteome</keyword>
<evidence type="ECO:0000259" key="11">
    <source>
        <dbReference type="SMART" id="SM00841"/>
    </source>
</evidence>
<dbReference type="Proteomes" id="UP000242754">
    <property type="component" value="Unassembled WGS sequence"/>
</dbReference>
<dbReference type="RefSeq" id="WP_087031966.1">
    <property type="nucleotide sequence ID" value="NZ_FJNE01000002.1"/>
</dbReference>
<dbReference type="NCBIfam" id="TIGR00038">
    <property type="entry name" value="efp"/>
    <property type="match status" value="1"/>
</dbReference>
<dbReference type="UniPathway" id="UPA00345"/>
<sequence>MISVNDFKTGLTIEIDGGLWKVVDFQHVKPGKGAAFVRSKLKNLRTGAVQEKTFRAGEKVGKAHIANRRMQYLYESAGAYVFMDTENYEQIELSASQIEYELNYLKENMDVQIVMYESETLGVDLPNTVILRVEETEPGIKGDTASGGSKPAKMETGLMVNVPFFINADDMLIINTTDGSYVSRAQ</sequence>
<dbReference type="OrthoDB" id="9801844at2"/>
<dbReference type="InterPro" id="IPR013852">
    <property type="entry name" value="Transl_elong_P/YeiP_CS"/>
</dbReference>
<dbReference type="NCBIfam" id="NF001810">
    <property type="entry name" value="PRK00529.1"/>
    <property type="match status" value="1"/>
</dbReference>
<evidence type="ECO:0000256" key="2">
    <source>
        <dbReference type="ARBA" id="ARBA00004815"/>
    </source>
</evidence>
<organism evidence="13 14">
    <name type="scientific">Trichococcus palustris</name>
    <dbReference type="NCBI Taxonomy" id="140314"/>
    <lineage>
        <taxon>Bacteria</taxon>
        <taxon>Bacillati</taxon>
        <taxon>Bacillota</taxon>
        <taxon>Bacilli</taxon>
        <taxon>Lactobacillales</taxon>
        <taxon>Carnobacteriaceae</taxon>
        <taxon>Trichococcus</taxon>
    </lineage>
</organism>
<dbReference type="FunFam" id="2.30.30.30:FF:000003">
    <property type="entry name" value="Elongation factor P"/>
    <property type="match status" value="1"/>
</dbReference>
<dbReference type="Pfam" id="PF01132">
    <property type="entry name" value="EFP"/>
    <property type="match status" value="1"/>
</dbReference>
<evidence type="ECO:0000256" key="9">
    <source>
        <dbReference type="NCBIfam" id="TIGR00038"/>
    </source>
</evidence>
<evidence type="ECO:0000256" key="1">
    <source>
        <dbReference type="ARBA" id="ARBA00004496"/>
    </source>
</evidence>
<dbReference type="InterPro" id="IPR015365">
    <property type="entry name" value="Elong-fact-P_C"/>
</dbReference>
<dbReference type="SUPFAM" id="SSF50249">
    <property type="entry name" value="Nucleic acid-binding proteins"/>
    <property type="match status" value="2"/>
</dbReference>
<dbReference type="CDD" id="cd04470">
    <property type="entry name" value="S1_EF-P_repeat_1"/>
    <property type="match status" value="1"/>
</dbReference>
<dbReference type="FunFam" id="2.40.50.140:FF:000004">
    <property type="entry name" value="Elongation factor P"/>
    <property type="match status" value="1"/>
</dbReference>
<comment type="pathway">
    <text evidence="2 8">Protein biosynthesis; polypeptide chain elongation.</text>
</comment>
<dbReference type="FunFam" id="2.40.50.140:FF:000009">
    <property type="entry name" value="Elongation factor P"/>
    <property type="match status" value="1"/>
</dbReference>
<evidence type="ECO:0000256" key="6">
    <source>
        <dbReference type="ARBA" id="ARBA00022917"/>
    </source>
</evidence>
<dbReference type="GO" id="GO:0043043">
    <property type="term" value="P:peptide biosynthetic process"/>
    <property type="evidence" value="ECO:0007669"/>
    <property type="project" value="InterPro"/>
</dbReference>
<reference evidence="13 14" key="1">
    <citation type="submission" date="2016-02" db="EMBL/GenBank/DDBJ databases">
        <authorList>
            <person name="Wen L."/>
            <person name="He K."/>
            <person name="Yang H."/>
        </authorList>
    </citation>
    <scope>NUCLEOTIDE SEQUENCE [LARGE SCALE GENOMIC DNA]</scope>
    <source>
        <strain evidence="13">Trichococcus palustris</strain>
    </source>
</reference>
<name>A0A143YDR8_9LACT</name>
<dbReference type="Pfam" id="PF09285">
    <property type="entry name" value="Elong-fact-P_C"/>
    <property type="match status" value="1"/>
</dbReference>
<dbReference type="EMBL" id="FJNE01000002">
    <property type="protein sequence ID" value="CZQ87475.1"/>
    <property type="molecule type" value="Genomic_DNA"/>
</dbReference>
<evidence type="ECO:0000313" key="14">
    <source>
        <dbReference type="Proteomes" id="UP000242754"/>
    </source>
</evidence>
<dbReference type="HAMAP" id="MF_00141">
    <property type="entry name" value="EF_P"/>
    <property type="match status" value="1"/>
</dbReference>
<dbReference type="InterPro" id="IPR011768">
    <property type="entry name" value="Transl_elongation_fac_P"/>
</dbReference>
<dbReference type="AlphaFoldDB" id="A0A143YDR8"/>
<dbReference type="PANTHER" id="PTHR30053:SF12">
    <property type="entry name" value="ELONGATION FACTOR P (EF-P) FAMILY PROTEIN"/>
    <property type="match status" value="1"/>
</dbReference>
<evidence type="ECO:0000256" key="5">
    <source>
        <dbReference type="ARBA" id="ARBA00022768"/>
    </source>
</evidence>
<dbReference type="SMART" id="SM00841">
    <property type="entry name" value="Elong-fact-P_C"/>
    <property type="match status" value="1"/>
</dbReference>
<proteinExistence type="inferred from homology"/>
<comment type="subcellular location">
    <subcellularLocation>
        <location evidence="1 8">Cytoplasm</location>
    </subcellularLocation>
</comment>
<dbReference type="CDD" id="cd05794">
    <property type="entry name" value="S1_EF-P_repeat_2"/>
    <property type="match status" value="1"/>
</dbReference>
<feature type="domain" description="Translation elongation factor P/YeiP central" evidence="12">
    <location>
        <begin position="67"/>
        <end position="121"/>
    </location>
</feature>
<accession>A0A143YDR8</accession>
<evidence type="ECO:0000256" key="8">
    <source>
        <dbReference type="HAMAP-Rule" id="MF_00141"/>
    </source>
</evidence>
<dbReference type="PANTHER" id="PTHR30053">
    <property type="entry name" value="ELONGATION FACTOR P"/>
    <property type="match status" value="1"/>
</dbReference>
<evidence type="ECO:0000256" key="7">
    <source>
        <dbReference type="ARBA" id="ARBA00025469"/>
    </source>
</evidence>
<evidence type="ECO:0000256" key="3">
    <source>
        <dbReference type="ARBA" id="ARBA00009479"/>
    </source>
</evidence>
<comment type="similarity">
    <text evidence="3 8 10">Belongs to the elongation factor P family.</text>
</comment>
<dbReference type="Pfam" id="PF08207">
    <property type="entry name" value="EFP_N"/>
    <property type="match status" value="1"/>
</dbReference>
<evidence type="ECO:0000259" key="12">
    <source>
        <dbReference type="SMART" id="SM01185"/>
    </source>
</evidence>
<dbReference type="GO" id="GO:0005829">
    <property type="term" value="C:cytosol"/>
    <property type="evidence" value="ECO:0007669"/>
    <property type="project" value="UniProtKB-ARBA"/>
</dbReference>
<comment type="function">
    <text evidence="7 8">Involved in peptide bond synthesis. Stimulates efficient translation and peptide-bond synthesis on native or reconstituted 70S ribosomes in vitro. Probably functions indirectly by altering the affinity of the ribosome for aminoacyl-tRNA, thus increasing their reactivity as acceptors for peptidyl transferase.</text>
</comment>
<gene>
    <name evidence="8" type="primary">efp</name>
    <name evidence="13" type="ORF">Tpal_902</name>
</gene>
<dbReference type="InterPro" id="IPR001059">
    <property type="entry name" value="Transl_elong_P/YeiP_cen"/>
</dbReference>
<dbReference type="InterPro" id="IPR013185">
    <property type="entry name" value="Transl_elong_KOW-like"/>
</dbReference>
<dbReference type="SUPFAM" id="SSF50104">
    <property type="entry name" value="Translation proteins SH3-like domain"/>
    <property type="match status" value="1"/>
</dbReference>
<dbReference type="InterPro" id="IPR012340">
    <property type="entry name" value="NA-bd_OB-fold"/>
</dbReference>
<evidence type="ECO:0000256" key="10">
    <source>
        <dbReference type="RuleBase" id="RU004389"/>
    </source>
</evidence>
<dbReference type="Gene3D" id="2.40.50.140">
    <property type="entry name" value="Nucleic acid-binding proteins"/>
    <property type="match status" value="2"/>
</dbReference>
<dbReference type="GO" id="GO:0003746">
    <property type="term" value="F:translation elongation factor activity"/>
    <property type="evidence" value="ECO:0007669"/>
    <property type="project" value="UniProtKB-UniRule"/>
</dbReference>
<evidence type="ECO:0000256" key="4">
    <source>
        <dbReference type="ARBA" id="ARBA00022490"/>
    </source>
</evidence>
<dbReference type="InterPro" id="IPR008991">
    <property type="entry name" value="Translation_prot_SH3-like_sf"/>
</dbReference>
<dbReference type="InterPro" id="IPR014722">
    <property type="entry name" value="Rib_uL2_dom2"/>
</dbReference>
<dbReference type="PIRSF" id="PIRSF005901">
    <property type="entry name" value="EF-P"/>
    <property type="match status" value="1"/>
</dbReference>
<protein>
    <recommendedName>
        <fullName evidence="8 9">Elongation factor P</fullName>
        <shortName evidence="8">EF-P</shortName>
    </recommendedName>
</protein>
<feature type="domain" description="Elongation factor P C-terminal" evidence="11">
    <location>
        <begin position="129"/>
        <end position="184"/>
    </location>
</feature>
<dbReference type="PROSITE" id="PS01275">
    <property type="entry name" value="EFP"/>
    <property type="match status" value="1"/>
</dbReference>
<dbReference type="Gene3D" id="2.30.30.30">
    <property type="match status" value="1"/>
</dbReference>
<evidence type="ECO:0000313" key="13">
    <source>
        <dbReference type="EMBL" id="CZQ87475.1"/>
    </source>
</evidence>
<dbReference type="InterPro" id="IPR020599">
    <property type="entry name" value="Transl_elong_fac_P/YeiP"/>
</dbReference>
<keyword evidence="5 8" id="KW-0251">Elongation factor</keyword>